<sequence>MHACLIPALTPDWPSEAPGPSAPIVLSSTPLPIVTHSEHPASIKFWATQNVGHFKGDGYKSWICSYKDYCNDFLLPEAAYLKEIGSFLWDKARLWHQDLVFSDWNDWKAKACMHFVGYKPNTCHQLNQCEAGGLPPEAGRHREKDFPNGEEWIGTAKSLAQENNRFLAAFLKENQDAIAQLFHCLIPRWTTLSLIHSGSATFCSTGLDNRFKNGWCLKMTAMVNSPSRRVTRRVLKKVQVVILKRRKHTRPVEVVKAAEKQVVLHDVDSSYLDLGAHFDQLLVPQLPLGGTDPLFAVLFLALSEPREVTETGLQKGNSIIAGSPCGRQKNTWRLS</sequence>
<gene>
    <name evidence="1" type="ORF">DSO57_1010908</name>
</gene>
<name>A0ACC2U534_9FUNG</name>
<protein>
    <submittedName>
        <fullName evidence="1">Uncharacterized protein</fullName>
    </submittedName>
</protein>
<evidence type="ECO:0000313" key="1">
    <source>
        <dbReference type="EMBL" id="KAJ9081796.1"/>
    </source>
</evidence>
<accession>A0ACC2U534</accession>
<comment type="caution">
    <text evidence="1">The sequence shown here is derived from an EMBL/GenBank/DDBJ whole genome shotgun (WGS) entry which is preliminary data.</text>
</comment>
<organism evidence="1 2">
    <name type="scientific">Entomophthora muscae</name>
    <dbReference type="NCBI Taxonomy" id="34485"/>
    <lineage>
        <taxon>Eukaryota</taxon>
        <taxon>Fungi</taxon>
        <taxon>Fungi incertae sedis</taxon>
        <taxon>Zoopagomycota</taxon>
        <taxon>Entomophthoromycotina</taxon>
        <taxon>Entomophthoromycetes</taxon>
        <taxon>Entomophthorales</taxon>
        <taxon>Entomophthoraceae</taxon>
        <taxon>Entomophthora</taxon>
    </lineage>
</organism>
<keyword evidence="2" id="KW-1185">Reference proteome</keyword>
<reference evidence="1" key="1">
    <citation type="submission" date="2022-04" db="EMBL/GenBank/DDBJ databases">
        <title>Genome of the entomopathogenic fungus Entomophthora muscae.</title>
        <authorList>
            <person name="Elya C."/>
            <person name="Lovett B.R."/>
            <person name="Lee E."/>
            <person name="Macias A.M."/>
            <person name="Hajek A.E."/>
            <person name="De Bivort B.L."/>
            <person name="Kasson M.T."/>
            <person name="De Fine Licht H.H."/>
            <person name="Stajich J.E."/>
        </authorList>
    </citation>
    <scope>NUCLEOTIDE SEQUENCE</scope>
    <source>
        <strain evidence="1">Berkeley</strain>
    </source>
</reference>
<dbReference type="Proteomes" id="UP001165960">
    <property type="component" value="Unassembled WGS sequence"/>
</dbReference>
<evidence type="ECO:0000313" key="2">
    <source>
        <dbReference type="Proteomes" id="UP001165960"/>
    </source>
</evidence>
<dbReference type="EMBL" id="QTSX02001457">
    <property type="protein sequence ID" value="KAJ9081796.1"/>
    <property type="molecule type" value="Genomic_DNA"/>
</dbReference>
<proteinExistence type="predicted"/>